<protein>
    <recommendedName>
        <fullName evidence="6">C2H2-type domain-containing protein</fullName>
    </recommendedName>
</protein>
<feature type="domain" description="C2H2-type" evidence="6">
    <location>
        <begin position="52"/>
        <end position="79"/>
    </location>
</feature>
<dbReference type="SUPFAM" id="SSF57667">
    <property type="entry name" value="beta-beta-alpha zinc fingers"/>
    <property type="match status" value="2"/>
</dbReference>
<evidence type="ECO:0000313" key="8">
    <source>
        <dbReference type="Proteomes" id="UP001054837"/>
    </source>
</evidence>
<keyword evidence="4" id="KW-0862">Zinc</keyword>
<dbReference type="PROSITE" id="PS00028">
    <property type="entry name" value="ZINC_FINGER_C2H2_1"/>
    <property type="match status" value="2"/>
</dbReference>
<dbReference type="InterPro" id="IPR013087">
    <property type="entry name" value="Znf_C2H2_type"/>
</dbReference>
<proteinExistence type="predicted"/>
<dbReference type="GO" id="GO:0000978">
    <property type="term" value="F:RNA polymerase II cis-regulatory region sequence-specific DNA binding"/>
    <property type="evidence" value="ECO:0007669"/>
    <property type="project" value="TreeGrafter"/>
</dbReference>
<evidence type="ECO:0000256" key="2">
    <source>
        <dbReference type="ARBA" id="ARBA00022737"/>
    </source>
</evidence>
<evidence type="ECO:0000259" key="6">
    <source>
        <dbReference type="PROSITE" id="PS50157"/>
    </source>
</evidence>
<dbReference type="Gene3D" id="3.30.160.60">
    <property type="entry name" value="Classic Zinc Finger"/>
    <property type="match status" value="3"/>
</dbReference>
<keyword evidence="3 5" id="KW-0863">Zinc-finger</keyword>
<evidence type="ECO:0000313" key="7">
    <source>
        <dbReference type="EMBL" id="GIY09133.1"/>
    </source>
</evidence>
<dbReference type="Pfam" id="PF00096">
    <property type="entry name" value="zf-C2H2"/>
    <property type="match status" value="2"/>
</dbReference>
<name>A0AAV4QHF2_9ARAC</name>
<dbReference type="GO" id="GO:0031519">
    <property type="term" value="C:PcG protein complex"/>
    <property type="evidence" value="ECO:0007669"/>
    <property type="project" value="TreeGrafter"/>
</dbReference>
<dbReference type="AlphaFoldDB" id="A0AAV4QHF2"/>
<keyword evidence="1" id="KW-0479">Metal-binding</keyword>
<sequence>MKKILEHILSVRDDSCESGVNKRYQCSICVFSSLKLSNVKRHILTHTGVQPFRCLICERRFTQKTSLISHMVVHSGERPFICSVCDKAFTQKGTLNRHMLAHCGNLEISKKKTKREHIY</sequence>
<evidence type="ECO:0000256" key="5">
    <source>
        <dbReference type="PROSITE-ProRule" id="PRU00042"/>
    </source>
</evidence>
<feature type="domain" description="C2H2-type" evidence="6">
    <location>
        <begin position="80"/>
        <end position="107"/>
    </location>
</feature>
<organism evidence="7 8">
    <name type="scientific">Caerostris darwini</name>
    <dbReference type="NCBI Taxonomy" id="1538125"/>
    <lineage>
        <taxon>Eukaryota</taxon>
        <taxon>Metazoa</taxon>
        <taxon>Ecdysozoa</taxon>
        <taxon>Arthropoda</taxon>
        <taxon>Chelicerata</taxon>
        <taxon>Arachnida</taxon>
        <taxon>Araneae</taxon>
        <taxon>Araneomorphae</taxon>
        <taxon>Entelegynae</taxon>
        <taxon>Araneoidea</taxon>
        <taxon>Araneidae</taxon>
        <taxon>Caerostris</taxon>
    </lineage>
</organism>
<gene>
    <name evidence="7" type="ORF">CDAR_534991</name>
</gene>
<dbReference type="PANTHER" id="PTHR14003:SF19">
    <property type="entry name" value="YY2 TRANSCRIPTION FACTOR"/>
    <property type="match status" value="1"/>
</dbReference>
<reference evidence="7 8" key="1">
    <citation type="submission" date="2021-06" db="EMBL/GenBank/DDBJ databases">
        <title>Caerostris darwini draft genome.</title>
        <authorList>
            <person name="Kono N."/>
            <person name="Arakawa K."/>
        </authorList>
    </citation>
    <scope>NUCLEOTIDE SEQUENCE [LARGE SCALE GENOMIC DNA]</scope>
</reference>
<dbReference type="PROSITE" id="PS50157">
    <property type="entry name" value="ZINC_FINGER_C2H2_2"/>
    <property type="match status" value="3"/>
</dbReference>
<dbReference type="GO" id="GO:0000981">
    <property type="term" value="F:DNA-binding transcription factor activity, RNA polymerase II-specific"/>
    <property type="evidence" value="ECO:0007669"/>
    <property type="project" value="TreeGrafter"/>
</dbReference>
<dbReference type="SMART" id="SM00355">
    <property type="entry name" value="ZnF_C2H2"/>
    <property type="match status" value="3"/>
</dbReference>
<accession>A0AAV4QHF2</accession>
<feature type="domain" description="C2H2-type" evidence="6">
    <location>
        <begin position="24"/>
        <end position="51"/>
    </location>
</feature>
<evidence type="ECO:0000256" key="3">
    <source>
        <dbReference type="ARBA" id="ARBA00022771"/>
    </source>
</evidence>
<keyword evidence="2" id="KW-0677">Repeat</keyword>
<dbReference type="PANTHER" id="PTHR14003">
    <property type="entry name" value="TRANSCRIPTIONAL REPRESSOR PROTEIN YY"/>
    <property type="match status" value="1"/>
</dbReference>
<evidence type="ECO:0000256" key="1">
    <source>
        <dbReference type="ARBA" id="ARBA00022723"/>
    </source>
</evidence>
<dbReference type="GO" id="GO:0008270">
    <property type="term" value="F:zinc ion binding"/>
    <property type="evidence" value="ECO:0007669"/>
    <property type="project" value="UniProtKB-KW"/>
</dbReference>
<comment type="caution">
    <text evidence="7">The sequence shown here is derived from an EMBL/GenBank/DDBJ whole genome shotgun (WGS) entry which is preliminary data.</text>
</comment>
<dbReference type="GO" id="GO:0005667">
    <property type="term" value="C:transcription regulator complex"/>
    <property type="evidence" value="ECO:0007669"/>
    <property type="project" value="TreeGrafter"/>
</dbReference>
<keyword evidence="8" id="KW-1185">Reference proteome</keyword>
<evidence type="ECO:0000256" key="4">
    <source>
        <dbReference type="ARBA" id="ARBA00022833"/>
    </source>
</evidence>
<dbReference type="EMBL" id="BPLQ01004584">
    <property type="protein sequence ID" value="GIY09133.1"/>
    <property type="molecule type" value="Genomic_DNA"/>
</dbReference>
<dbReference type="FunFam" id="3.30.160.60:FF:000086">
    <property type="entry name" value="transcription factor E4F1 isoform X1"/>
    <property type="match status" value="1"/>
</dbReference>
<dbReference type="FunFam" id="3.30.160.60:FF:000264">
    <property type="entry name" value="Zinc finger protein 236"/>
    <property type="match status" value="1"/>
</dbReference>
<dbReference type="InterPro" id="IPR036236">
    <property type="entry name" value="Znf_C2H2_sf"/>
</dbReference>
<dbReference type="GO" id="GO:0000785">
    <property type="term" value="C:chromatin"/>
    <property type="evidence" value="ECO:0007669"/>
    <property type="project" value="TreeGrafter"/>
</dbReference>
<dbReference type="Proteomes" id="UP001054837">
    <property type="component" value="Unassembled WGS sequence"/>
</dbReference>